<evidence type="ECO:0000313" key="1">
    <source>
        <dbReference type="EMBL" id="NID06426.1"/>
    </source>
</evidence>
<accession>A0ABX0Q979</accession>
<comment type="caution">
    <text evidence="1">The sequence shown here is derived from an EMBL/GenBank/DDBJ whole genome shotgun (WGS) entry which is preliminary data.</text>
</comment>
<dbReference type="Proteomes" id="UP001429601">
    <property type="component" value="Unassembled WGS sequence"/>
</dbReference>
<protein>
    <submittedName>
        <fullName evidence="1">Uncharacterized protein</fullName>
    </submittedName>
</protein>
<keyword evidence="2" id="KW-1185">Reference proteome</keyword>
<proteinExistence type="predicted"/>
<dbReference type="EMBL" id="JAAQQR010000008">
    <property type="protein sequence ID" value="NID06426.1"/>
    <property type="molecule type" value="Genomic_DNA"/>
</dbReference>
<organism evidence="1 2">
    <name type="scientific">Luteibacter jiangsuensis</name>
    <dbReference type="NCBI Taxonomy" id="637577"/>
    <lineage>
        <taxon>Bacteria</taxon>
        <taxon>Pseudomonadati</taxon>
        <taxon>Pseudomonadota</taxon>
        <taxon>Gammaproteobacteria</taxon>
        <taxon>Lysobacterales</taxon>
        <taxon>Rhodanobacteraceae</taxon>
        <taxon>Luteibacter</taxon>
    </lineage>
</organism>
<gene>
    <name evidence="1" type="ORF">HBF26_16140</name>
</gene>
<reference evidence="1 2" key="1">
    <citation type="journal article" date="2011" name="Curr. Microbiol.">
        <title>Luteibacter jiangsuensis sp. nov.: a methamidophos-degrading bacterium isolated from a methamidophos-manufacturing factory.</title>
        <authorList>
            <person name="Wang L."/>
            <person name="Wang G.L."/>
            <person name="Li S.P."/>
            <person name="Jiang J.D."/>
        </authorList>
    </citation>
    <scope>NUCLEOTIDE SEQUENCE [LARGE SCALE GENOMIC DNA]</scope>
    <source>
        <strain evidence="1 2">CGMCC 1.10133</strain>
    </source>
</reference>
<sequence>MYRLPSILIASIIAAVEPPPATGPRCGNERFVAGERLLPSYREAWLQCRNEEHALTHPQTGTFAKERTCYDVTSPGTHGEWQYGRIAMDVIERHSGDAYTFETLWMCKPM</sequence>
<dbReference type="RefSeq" id="WP_167128784.1">
    <property type="nucleotide sequence ID" value="NZ_JAAQQR010000008.1"/>
</dbReference>
<name>A0ABX0Q979_9GAMM</name>
<evidence type="ECO:0000313" key="2">
    <source>
        <dbReference type="Proteomes" id="UP001429601"/>
    </source>
</evidence>